<keyword evidence="9" id="KW-0521">NADP</keyword>
<dbReference type="AlphaFoldDB" id="A0A814YPP6"/>
<organism evidence="10 12">
    <name type="scientific">Didymodactylos carnosus</name>
    <dbReference type="NCBI Taxonomy" id="1234261"/>
    <lineage>
        <taxon>Eukaryota</taxon>
        <taxon>Metazoa</taxon>
        <taxon>Spiralia</taxon>
        <taxon>Gnathifera</taxon>
        <taxon>Rotifera</taxon>
        <taxon>Eurotatoria</taxon>
        <taxon>Bdelloidea</taxon>
        <taxon>Philodinida</taxon>
        <taxon>Philodinidae</taxon>
        <taxon>Didymodactylos</taxon>
    </lineage>
</organism>
<keyword evidence="9" id="KW-0520">NAD</keyword>
<evidence type="ECO:0000256" key="4">
    <source>
        <dbReference type="ARBA" id="ARBA00022695"/>
    </source>
</evidence>
<accession>A0A814YPP6</accession>
<comment type="caution">
    <text evidence="10">The sequence shown here is derived from an EMBL/GenBank/DDBJ whole genome shotgun (WGS) entry which is preliminary data.</text>
</comment>
<dbReference type="Gene3D" id="1.25.40.10">
    <property type="entry name" value="Tetratricopeptide repeat domain"/>
    <property type="match status" value="3"/>
</dbReference>
<dbReference type="Proteomes" id="UP000663829">
    <property type="component" value="Unassembled WGS sequence"/>
</dbReference>
<gene>
    <name evidence="10" type="ORF">GPM918_LOCUS25239</name>
    <name evidence="11" type="ORF">SRO942_LOCUS25245</name>
</gene>
<keyword evidence="3 9" id="KW-0808">Transferase</keyword>
<keyword evidence="2 9" id="KW-0328">Glycosyltransferase</keyword>
<dbReference type="SMART" id="SM00028">
    <property type="entry name" value="TPR"/>
    <property type="match status" value="6"/>
</dbReference>
<dbReference type="SUPFAM" id="SSF56399">
    <property type="entry name" value="ADP-ribosylation"/>
    <property type="match status" value="1"/>
</dbReference>
<dbReference type="InterPro" id="IPR011990">
    <property type="entry name" value="TPR-like_helical_dom_sf"/>
</dbReference>
<dbReference type="Gene3D" id="3.90.176.10">
    <property type="entry name" value="Toxin ADP-ribosyltransferase, Chain A, domain 1"/>
    <property type="match status" value="1"/>
</dbReference>
<evidence type="ECO:0000256" key="2">
    <source>
        <dbReference type="ARBA" id="ARBA00022676"/>
    </source>
</evidence>
<dbReference type="InterPro" id="IPR019734">
    <property type="entry name" value="TPR_rpt"/>
</dbReference>
<keyword evidence="6 8" id="KW-0802">TPR repeat</keyword>
<sequence>MGTQIKVEQNLEDFTVIWLDVDINKTKDCIDTKAKLRQQISYLKTFTIADECVDYMTNIQTEKIFLIVSGPMGEMVVPLIYDLPQIHSIYVFCGNKARQSKWIKQYYKISGVYVDKQLLLTKLKEDIKFCSKELLPMSIISPETSDEHSLQDLSNEHLATFMWYHFLIHILLLMPATQTDSAKHEMLEECRLYYKDNPSEMAKIDEFEKDYKSEKAIWWYTSDCFVYRLLNKALRTQDIDAIFKFRFFIADLHKQLCKLYRQYRQLFEPDIPPSLTVYRGQTMSTVDFEKLKKSVGGLISMNTFLSTTLHRELALTYAGSDRSCNSIVKSILFEIQADVNTKSKPFCNINQHSKFDDEEEVLFSIGTIFRVEAVEQIENQIFIVKLVLSGERDQRIEKLTAHLKKQIGKSPTLLTLGWFLYRQGEYDKSERFYQMLLKQLPSNHGDIGTIYNNLGLLYKDKGNYEEALQYYTLALEAYSRTRDEYHPQIGATYNNMSAAYLSLFNRSMANMCLNKAIEIYSHSLKPDHLLLAPVYNQIGQIHHLNRDYEAALVNHTKALEIKLTSLPSDHCSVGTTYSQMGAAYKEKGDLRKSLDYYTKALAVSTTSLPPTHPDLAKRHNDIGLVHLKNGNLQSALTNFQTAYNIGLSTLRPHHHDMIEYKKNIETTKMRFSDTKLMKK</sequence>
<evidence type="ECO:0000256" key="5">
    <source>
        <dbReference type="ARBA" id="ARBA00022737"/>
    </source>
</evidence>
<dbReference type="PANTHER" id="PTHR45641:SF1">
    <property type="entry name" value="AAA+ ATPASE DOMAIN-CONTAINING PROTEIN"/>
    <property type="match status" value="1"/>
</dbReference>
<evidence type="ECO:0000313" key="12">
    <source>
        <dbReference type="Proteomes" id="UP000663829"/>
    </source>
</evidence>
<evidence type="ECO:0000256" key="7">
    <source>
        <dbReference type="ARBA" id="ARBA00047597"/>
    </source>
</evidence>
<name>A0A814YPP6_9BILA</name>
<reference evidence="10" key="1">
    <citation type="submission" date="2021-02" db="EMBL/GenBank/DDBJ databases">
        <authorList>
            <person name="Nowell W R."/>
        </authorList>
    </citation>
    <scope>NUCLEOTIDE SEQUENCE</scope>
</reference>
<feature type="repeat" description="TPR" evidence="8">
    <location>
        <begin position="448"/>
        <end position="481"/>
    </location>
</feature>
<evidence type="ECO:0000256" key="6">
    <source>
        <dbReference type="ARBA" id="ARBA00022803"/>
    </source>
</evidence>
<evidence type="ECO:0000256" key="9">
    <source>
        <dbReference type="RuleBase" id="RU361228"/>
    </source>
</evidence>
<dbReference type="GO" id="GO:0106274">
    <property type="term" value="F:NAD+-protein-arginine ADP-ribosyltransferase activity"/>
    <property type="evidence" value="ECO:0007669"/>
    <property type="project" value="UniProtKB-EC"/>
</dbReference>
<dbReference type="InterPro" id="IPR000768">
    <property type="entry name" value="ART"/>
</dbReference>
<dbReference type="PROSITE" id="PS51996">
    <property type="entry name" value="TR_MART"/>
    <property type="match status" value="1"/>
</dbReference>
<proteinExistence type="inferred from homology"/>
<comment type="similarity">
    <text evidence="1 9">Belongs to the Arg-specific ADP-ribosyltransferase family.</text>
</comment>
<dbReference type="Pfam" id="PF13424">
    <property type="entry name" value="TPR_12"/>
    <property type="match status" value="2"/>
</dbReference>
<evidence type="ECO:0000313" key="11">
    <source>
        <dbReference type="EMBL" id="CAF3994992.1"/>
    </source>
</evidence>
<dbReference type="PROSITE" id="PS50293">
    <property type="entry name" value="TPR_REGION"/>
    <property type="match status" value="1"/>
</dbReference>
<dbReference type="EMBL" id="CAJNOQ010009720">
    <property type="protein sequence ID" value="CAF1232348.1"/>
    <property type="molecule type" value="Genomic_DNA"/>
</dbReference>
<evidence type="ECO:0000256" key="8">
    <source>
        <dbReference type="PROSITE-ProRule" id="PRU00339"/>
    </source>
</evidence>
<protein>
    <recommendedName>
        <fullName evidence="9">NAD(P)(+)--arginine ADP-ribosyltransferase</fullName>
        <ecNumber evidence="9">2.4.2.31</ecNumber>
    </recommendedName>
    <alternativeName>
        <fullName evidence="9">Mono(ADP-ribosyl)transferase</fullName>
    </alternativeName>
</protein>
<keyword evidence="5" id="KW-0677">Repeat</keyword>
<dbReference type="OrthoDB" id="5986190at2759"/>
<dbReference type="EC" id="2.4.2.31" evidence="9"/>
<dbReference type="PROSITE" id="PS50005">
    <property type="entry name" value="TPR"/>
    <property type="match status" value="3"/>
</dbReference>
<evidence type="ECO:0000256" key="3">
    <source>
        <dbReference type="ARBA" id="ARBA00022679"/>
    </source>
</evidence>
<evidence type="ECO:0000256" key="1">
    <source>
        <dbReference type="ARBA" id="ARBA00009558"/>
    </source>
</evidence>
<dbReference type="Pfam" id="PF01129">
    <property type="entry name" value="ART"/>
    <property type="match status" value="1"/>
</dbReference>
<dbReference type="PANTHER" id="PTHR45641">
    <property type="entry name" value="TETRATRICOPEPTIDE REPEAT PROTEIN (AFU_ORTHOLOGUE AFUA_6G03870)"/>
    <property type="match status" value="1"/>
</dbReference>
<evidence type="ECO:0000313" key="10">
    <source>
        <dbReference type="EMBL" id="CAF1232348.1"/>
    </source>
</evidence>
<feature type="repeat" description="TPR" evidence="8">
    <location>
        <begin position="574"/>
        <end position="607"/>
    </location>
</feature>
<feature type="repeat" description="TPR" evidence="8">
    <location>
        <begin position="410"/>
        <end position="443"/>
    </location>
</feature>
<dbReference type="SUPFAM" id="SSF81901">
    <property type="entry name" value="HCP-like"/>
    <property type="match status" value="1"/>
</dbReference>
<dbReference type="GO" id="GO:0016779">
    <property type="term" value="F:nucleotidyltransferase activity"/>
    <property type="evidence" value="ECO:0007669"/>
    <property type="project" value="UniProtKB-KW"/>
</dbReference>
<keyword evidence="12" id="KW-1185">Reference proteome</keyword>
<dbReference type="Proteomes" id="UP000681722">
    <property type="component" value="Unassembled WGS sequence"/>
</dbReference>
<dbReference type="EMBL" id="CAJOBC010009726">
    <property type="protein sequence ID" value="CAF3994992.1"/>
    <property type="molecule type" value="Genomic_DNA"/>
</dbReference>
<comment type="catalytic activity">
    <reaction evidence="7 9">
        <text>L-arginyl-[protein] + NAD(+) = N(omega)-(ADP-D-ribosyl)-L-arginyl-[protein] + nicotinamide + H(+)</text>
        <dbReference type="Rhea" id="RHEA:19149"/>
        <dbReference type="Rhea" id="RHEA-COMP:10532"/>
        <dbReference type="Rhea" id="RHEA-COMP:15087"/>
        <dbReference type="ChEBI" id="CHEBI:15378"/>
        <dbReference type="ChEBI" id="CHEBI:17154"/>
        <dbReference type="ChEBI" id="CHEBI:29965"/>
        <dbReference type="ChEBI" id="CHEBI:57540"/>
        <dbReference type="ChEBI" id="CHEBI:142554"/>
        <dbReference type="EC" id="2.4.2.31"/>
    </reaction>
</comment>
<keyword evidence="4" id="KW-0548">Nucleotidyltransferase</keyword>